<dbReference type="EMBL" id="FMAI01000034">
    <property type="protein sequence ID" value="SCB55049.1"/>
    <property type="molecule type" value="Genomic_DNA"/>
</dbReference>
<gene>
    <name evidence="1" type="ORF">GA0061098_103423</name>
</gene>
<protein>
    <submittedName>
        <fullName evidence="1">Uncharacterized protein</fullName>
    </submittedName>
</protein>
<reference evidence="2" key="1">
    <citation type="submission" date="2016-08" db="EMBL/GenBank/DDBJ databases">
        <authorList>
            <person name="Varghese N."/>
            <person name="Submissions Spin"/>
        </authorList>
    </citation>
    <scope>NUCLEOTIDE SEQUENCE [LARGE SCALE GENOMIC DNA]</scope>
    <source>
        <strain evidence="2">ERR11</strain>
    </source>
</reference>
<evidence type="ECO:0000313" key="2">
    <source>
        <dbReference type="Proteomes" id="UP000199184"/>
    </source>
</evidence>
<dbReference type="AlphaFoldDB" id="A0A1C3XS08"/>
<sequence>MGAYHCCCRAGIAGLLTAISQIVTFFGIAGEKQVNIDIESFVTVLNSSYEEEGDVVVARSHSLNGAENGGQLPIRHPCGRPAFDY</sequence>
<keyword evidence="2" id="KW-1185">Reference proteome</keyword>
<name>A0A1C3XS08_9BRAD</name>
<evidence type="ECO:0000313" key="1">
    <source>
        <dbReference type="EMBL" id="SCB55049.1"/>
    </source>
</evidence>
<organism evidence="1 2">
    <name type="scientific">Bradyrhizobium shewense</name>
    <dbReference type="NCBI Taxonomy" id="1761772"/>
    <lineage>
        <taxon>Bacteria</taxon>
        <taxon>Pseudomonadati</taxon>
        <taxon>Pseudomonadota</taxon>
        <taxon>Alphaproteobacteria</taxon>
        <taxon>Hyphomicrobiales</taxon>
        <taxon>Nitrobacteraceae</taxon>
        <taxon>Bradyrhizobium</taxon>
    </lineage>
</organism>
<accession>A0A1C3XS08</accession>
<proteinExistence type="predicted"/>
<dbReference type="Proteomes" id="UP000199184">
    <property type="component" value="Unassembled WGS sequence"/>
</dbReference>